<organism evidence="1 2">
    <name type="scientific">Riemerella anatipestifer</name>
    <name type="common">Moraxella anatipestifer</name>
    <dbReference type="NCBI Taxonomy" id="34085"/>
    <lineage>
        <taxon>Bacteria</taxon>
        <taxon>Pseudomonadati</taxon>
        <taxon>Bacteroidota</taxon>
        <taxon>Flavobacteriia</taxon>
        <taxon>Flavobacteriales</taxon>
        <taxon>Weeksellaceae</taxon>
        <taxon>Riemerella</taxon>
    </lineage>
</organism>
<gene>
    <name evidence="1" type="ORF">AB406_0397</name>
</gene>
<evidence type="ECO:0000313" key="2">
    <source>
        <dbReference type="Proteomes" id="UP000189883"/>
    </source>
</evidence>
<sequence length="149" mass="17589">MTTKDKLKIITDNIRQKLPRLMELDEGCLIKDKGTDIIGKIVHKNNDEFIFIQWMDDMYVKHSKCSLEYLENRFKSLGKEPMLTDVLAWLSLLKEVSLCYLDNNSLLVIEKSGKFYYQVIDITKPYLKDQSKEVIDFLYNLIENEKITK</sequence>
<dbReference type="EMBL" id="CP011859">
    <property type="protein sequence ID" value="AQY21356.1"/>
    <property type="molecule type" value="Genomic_DNA"/>
</dbReference>
<reference evidence="1 2" key="1">
    <citation type="submission" date="2015-06" db="EMBL/GenBank/DDBJ databases">
        <title>R. anatipestifer strain HXb2 is the most virulent strain so far, and the genome sequence would help us uncover the pathogenesis.</title>
        <authorList>
            <person name="Hu Q."/>
            <person name="Qi J."/>
            <person name="Bo H."/>
            <person name="Liu G."/>
            <person name="Tao M."/>
            <person name="Ding Y."/>
            <person name="Xue Y."/>
        </authorList>
    </citation>
    <scope>NUCLEOTIDE SEQUENCE [LARGE SCALE GENOMIC DNA]</scope>
    <source>
        <strain evidence="1 2">HXb2</strain>
    </source>
</reference>
<dbReference type="Proteomes" id="UP000189883">
    <property type="component" value="Chromosome"/>
</dbReference>
<accession>A0A1S7DQH7</accession>
<protein>
    <submittedName>
        <fullName evidence="1">Uncharacterized protein</fullName>
    </submittedName>
</protein>
<proteinExistence type="predicted"/>
<dbReference type="AlphaFoldDB" id="A0A1S7DQH7"/>
<name>A0A1S7DQH7_RIEAN</name>
<evidence type="ECO:0000313" key="1">
    <source>
        <dbReference type="EMBL" id="AQY21356.1"/>
    </source>
</evidence>